<keyword evidence="3" id="KW-1185">Reference proteome</keyword>
<feature type="non-terminal residue" evidence="2">
    <location>
        <position position="1"/>
    </location>
</feature>
<comment type="caution">
    <text evidence="2">The sequence shown here is derived from an EMBL/GenBank/DDBJ whole genome shotgun (WGS) entry which is preliminary data.</text>
</comment>
<dbReference type="EMBL" id="PYWC01000026">
    <property type="protein sequence ID" value="PWW77157.1"/>
    <property type="molecule type" value="Genomic_DNA"/>
</dbReference>
<evidence type="ECO:0000256" key="1">
    <source>
        <dbReference type="SAM" id="Phobius"/>
    </source>
</evidence>
<dbReference type="Proteomes" id="UP000246991">
    <property type="component" value="Unassembled WGS sequence"/>
</dbReference>
<reference evidence="2 3" key="1">
    <citation type="submission" date="2018-03" db="EMBL/GenBank/DDBJ databases">
        <title>Genomes of Pezizomycetes fungi and the evolution of truffles.</title>
        <authorList>
            <person name="Murat C."/>
            <person name="Payen T."/>
            <person name="Noel B."/>
            <person name="Kuo A."/>
            <person name="Martin F.M."/>
        </authorList>
    </citation>
    <scope>NUCLEOTIDE SEQUENCE [LARGE SCALE GENOMIC DNA]</scope>
    <source>
        <strain evidence="2">091103-1</strain>
    </source>
</reference>
<accession>A0A317SU59</accession>
<gene>
    <name evidence="2" type="ORF">C7212DRAFT_315122</name>
</gene>
<dbReference type="AlphaFoldDB" id="A0A317SU59"/>
<evidence type="ECO:0000313" key="2">
    <source>
        <dbReference type="EMBL" id="PWW77157.1"/>
    </source>
</evidence>
<evidence type="ECO:0000313" key="3">
    <source>
        <dbReference type="Proteomes" id="UP000246991"/>
    </source>
</evidence>
<keyword evidence="1" id="KW-0472">Membrane</keyword>
<keyword evidence="1" id="KW-0812">Transmembrane</keyword>
<feature type="transmembrane region" description="Helical" evidence="1">
    <location>
        <begin position="20"/>
        <end position="37"/>
    </location>
</feature>
<organism evidence="2 3">
    <name type="scientific">Tuber magnatum</name>
    <name type="common">white Piedmont truffle</name>
    <dbReference type="NCBI Taxonomy" id="42249"/>
    <lineage>
        <taxon>Eukaryota</taxon>
        <taxon>Fungi</taxon>
        <taxon>Dikarya</taxon>
        <taxon>Ascomycota</taxon>
        <taxon>Pezizomycotina</taxon>
        <taxon>Pezizomycetes</taxon>
        <taxon>Pezizales</taxon>
        <taxon>Tuberaceae</taxon>
        <taxon>Tuber</taxon>
    </lineage>
</organism>
<proteinExistence type="predicted"/>
<protein>
    <submittedName>
        <fullName evidence="2">Uncharacterized protein</fullName>
    </submittedName>
</protein>
<keyword evidence="1" id="KW-1133">Transmembrane helix</keyword>
<sequence>VAIVKVEVEVEVEVGGAFRWLYFYLLFLLVILAHYSYPCFLCHLMCRYIPVLFPGFYRTMIDVVGINR</sequence>
<name>A0A317SU59_9PEZI</name>